<feature type="compositionally biased region" description="Pro residues" evidence="7">
    <location>
        <begin position="87"/>
        <end position="105"/>
    </location>
</feature>
<dbReference type="Gene3D" id="3.30.40.10">
    <property type="entry name" value="Zinc/RING finger domain, C3HC4 (zinc finger)"/>
    <property type="match status" value="1"/>
</dbReference>
<keyword evidence="4" id="KW-0833">Ubl conjugation pathway</keyword>
<name>A0A2S6BYZ0_9PEZI</name>
<dbReference type="STRING" id="357750.A0A2S6BYZ0"/>
<dbReference type="SMART" id="SM00184">
    <property type="entry name" value="RING"/>
    <property type="match status" value="1"/>
</dbReference>
<keyword evidence="5" id="KW-0862">Zinc</keyword>
<dbReference type="PANTHER" id="PTHR15067:SF4">
    <property type="entry name" value="E3 UBIQUITIN-PROTEIN LIGASE RNF8"/>
    <property type="match status" value="1"/>
</dbReference>
<dbReference type="InterPro" id="IPR001841">
    <property type="entry name" value="Znf_RING"/>
</dbReference>
<protein>
    <recommendedName>
        <fullName evidence="8">RING-type domain-containing protein</fullName>
    </recommendedName>
</protein>
<dbReference type="GO" id="GO:0000151">
    <property type="term" value="C:ubiquitin ligase complex"/>
    <property type="evidence" value="ECO:0007669"/>
    <property type="project" value="TreeGrafter"/>
</dbReference>
<evidence type="ECO:0000256" key="1">
    <source>
        <dbReference type="ARBA" id="ARBA00022679"/>
    </source>
</evidence>
<gene>
    <name evidence="9" type="ORF">CBER1_10558</name>
</gene>
<evidence type="ECO:0000256" key="6">
    <source>
        <dbReference type="PROSITE-ProRule" id="PRU00175"/>
    </source>
</evidence>
<evidence type="ECO:0000259" key="8">
    <source>
        <dbReference type="PROSITE" id="PS50089"/>
    </source>
</evidence>
<evidence type="ECO:0000313" key="9">
    <source>
        <dbReference type="EMBL" id="PPJ52681.1"/>
    </source>
</evidence>
<organism evidence="9 10">
    <name type="scientific">Cercospora berteroae</name>
    <dbReference type="NCBI Taxonomy" id="357750"/>
    <lineage>
        <taxon>Eukaryota</taxon>
        <taxon>Fungi</taxon>
        <taxon>Dikarya</taxon>
        <taxon>Ascomycota</taxon>
        <taxon>Pezizomycotina</taxon>
        <taxon>Dothideomycetes</taxon>
        <taxon>Dothideomycetidae</taxon>
        <taxon>Mycosphaerellales</taxon>
        <taxon>Mycosphaerellaceae</taxon>
        <taxon>Cercospora</taxon>
    </lineage>
</organism>
<evidence type="ECO:0000256" key="3">
    <source>
        <dbReference type="ARBA" id="ARBA00022771"/>
    </source>
</evidence>
<dbReference type="Proteomes" id="UP000237631">
    <property type="component" value="Unassembled WGS sequence"/>
</dbReference>
<reference evidence="10" key="1">
    <citation type="journal article" date="2017" name="bioRxiv">
        <title>Conservation of a gene cluster reveals novel cercosporin biosynthetic mechanisms and extends production to the genus Colletotrichum.</title>
        <authorList>
            <person name="de Jonge R."/>
            <person name="Ebert M.K."/>
            <person name="Huitt-Roehl C.R."/>
            <person name="Pal P."/>
            <person name="Suttle J.C."/>
            <person name="Spanner R.E."/>
            <person name="Neubauer J.D."/>
            <person name="Jurick W.M.II."/>
            <person name="Stott K.A."/>
            <person name="Secor G.A."/>
            <person name="Thomma B.P.H.J."/>
            <person name="Van de Peer Y."/>
            <person name="Townsend C.A."/>
            <person name="Bolton M.D."/>
        </authorList>
    </citation>
    <scope>NUCLEOTIDE SEQUENCE [LARGE SCALE GENOMIC DNA]</scope>
    <source>
        <strain evidence="10">CBS538.71</strain>
    </source>
</reference>
<dbReference type="InterPro" id="IPR013083">
    <property type="entry name" value="Znf_RING/FYVE/PHD"/>
</dbReference>
<evidence type="ECO:0000256" key="2">
    <source>
        <dbReference type="ARBA" id="ARBA00022723"/>
    </source>
</evidence>
<keyword evidence="1" id="KW-0808">Transferase</keyword>
<evidence type="ECO:0000256" key="4">
    <source>
        <dbReference type="ARBA" id="ARBA00022786"/>
    </source>
</evidence>
<feature type="domain" description="RING-type" evidence="8">
    <location>
        <begin position="23"/>
        <end position="62"/>
    </location>
</feature>
<comment type="caution">
    <text evidence="9">The sequence shown here is derived from an EMBL/GenBank/DDBJ whole genome shotgun (WGS) entry which is preliminary data.</text>
</comment>
<dbReference type="Pfam" id="PF13639">
    <property type="entry name" value="zf-RING_2"/>
    <property type="match status" value="1"/>
</dbReference>
<keyword evidence="3 6" id="KW-0863">Zinc-finger</keyword>
<dbReference type="GO" id="GO:0008270">
    <property type="term" value="F:zinc ion binding"/>
    <property type="evidence" value="ECO:0007669"/>
    <property type="project" value="UniProtKB-KW"/>
</dbReference>
<sequence>MAAQQPTKADFLKSLKPLNKQECPICFENMKNATRLPCKHIYCLKCIKTWLKDMSNSCPTCRKSCYQAEIEEEDDEWEVMQPAGIAGPPPAPAAVPPPPPPPPPVAARAAPAPAPRAAPAELGTVDNPIVL</sequence>
<dbReference type="GO" id="GO:0005829">
    <property type="term" value="C:cytosol"/>
    <property type="evidence" value="ECO:0007669"/>
    <property type="project" value="TreeGrafter"/>
</dbReference>
<dbReference type="GO" id="GO:0016567">
    <property type="term" value="P:protein ubiquitination"/>
    <property type="evidence" value="ECO:0007669"/>
    <property type="project" value="TreeGrafter"/>
</dbReference>
<dbReference type="PROSITE" id="PS50089">
    <property type="entry name" value="ZF_RING_2"/>
    <property type="match status" value="1"/>
</dbReference>
<dbReference type="PROSITE" id="PS00518">
    <property type="entry name" value="ZF_RING_1"/>
    <property type="match status" value="1"/>
</dbReference>
<evidence type="ECO:0000313" key="10">
    <source>
        <dbReference type="Proteomes" id="UP000237631"/>
    </source>
</evidence>
<feature type="compositionally biased region" description="Low complexity" evidence="7">
    <location>
        <begin position="106"/>
        <end position="120"/>
    </location>
</feature>
<dbReference type="EMBL" id="PNEN01001674">
    <property type="protein sequence ID" value="PPJ52681.1"/>
    <property type="molecule type" value="Genomic_DNA"/>
</dbReference>
<dbReference type="PANTHER" id="PTHR15067">
    <property type="entry name" value="E3 UBIQUITIN-PROTEIN LIGASE RNF8"/>
    <property type="match status" value="1"/>
</dbReference>
<evidence type="ECO:0000256" key="5">
    <source>
        <dbReference type="ARBA" id="ARBA00022833"/>
    </source>
</evidence>
<dbReference type="SUPFAM" id="SSF57850">
    <property type="entry name" value="RING/U-box"/>
    <property type="match status" value="1"/>
</dbReference>
<proteinExistence type="predicted"/>
<dbReference type="OrthoDB" id="3649258at2759"/>
<accession>A0A2S6BYZ0</accession>
<dbReference type="GO" id="GO:0061630">
    <property type="term" value="F:ubiquitin protein ligase activity"/>
    <property type="evidence" value="ECO:0007669"/>
    <property type="project" value="TreeGrafter"/>
</dbReference>
<dbReference type="GO" id="GO:0006511">
    <property type="term" value="P:ubiquitin-dependent protein catabolic process"/>
    <property type="evidence" value="ECO:0007669"/>
    <property type="project" value="TreeGrafter"/>
</dbReference>
<keyword evidence="10" id="KW-1185">Reference proteome</keyword>
<dbReference type="AlphaFoldDB" id="A0A2S6BYZ0"/>
<evidence type="ECO:0000256" key="7">
    <source>
        <dbReference type="SAM" id="MobiDB-lite"/>
    </source>
</evidence>
<dbReference type="InterPro" id="IPR017907">
    <property type="entry name" value="Znf_RING_CS"/>
</dbReference>
<feature type="region of interest" description="Disordered" evidence="7">
    <location>
        <begin position="81"/>
        <end position="131"/>
    </location>
</feature>
<keyword evidence="2" id="KW-0479">Metal-binding</keyword>